<feature type="binding site" evidence="5">
    <location>
        <position position="95"/>
    </location>
    <ligand>
        <name>[4Fe-4S] cluster</name>
        <dbReference type="ChEBI" id="CHEBI:49883"/>
    </ligand>
</feature>
<keyword evidence="4 5" id="KW-0411">Iron-sulfur</keyword>
<accession>E1R064</accession>
<comment type="pathway">
    <text evidence="5">Isoprenoid biosynthesis; dimethylallyl diphosphate biosynthesis; dimethylallyl diphosphate from (2E)-4-hydroxy-3-methylbutenyl diphosphate: step 1/1.</text>
</comment>
<evidence type="ECO:0000256" key="3">
    <source>
        <dbReference type="ARBA" id="ARBA00023004"/>
    </source>
</evidence>
<dbReference type="EMBL" id="CP002106">
    <property type="protein sequence ID" value="ADK68028.1"/>
    <property type="molecule type" value="Genomic_DNA"/>
</dbReference>
<feature type="binding site" evidence="5">
    <location>
        <position position="41"/>
    </location>
    <ligand>
        <name>(2E)-4-hydroxy-3-methylbut-2-enyl diphosphate</name>
        <dbReference type="ChEBI" id="CHEBI:128753"/>
    </ligand>
</feature>
<dbReference type="HOGENOM" id="CLU_027486_0_1_11"/>
<dbReference type="KEGG" id="ols:Olsu_0917"/>
<dbReference type="GO" id="GO:0050992">
    <property type="term" value="P:dimethylallyl diphosphate biosynthetic process"/>
    <property type="evidence" value="ECO:0007669"/>
    <property type="project" value="UniProtKB-UniRule"/>
</dbReference>
<dbReference type="GO" id="GO:0019288">
    <property type="term" value="P:isopentenyl diphosphate biosynthetic process, methylerythritol 4-phosphate pathway"/>
    <property type="evidence" value="ECO:0007669"/>
    <property type="project" value="UniProtKB-UniRule"/>
</dbReference>
<dbReference type="STRING" id="633147.Olsu_0917"/>
<gene>
    <name evidence="5" type="primary">ispH</name>
    <name evidence="6" type="ordered locus">Olsu_0917</name>
</gene>
<keyword evidence="1 5" id="KW-0004">4Fe-4S</keyword>
<dbReference type="CDD" id="cd13944">
    <property type="entry name" value="lytB_ispH"/>
    <property type="match status" value="1"/>
</dbReference>
<sequence>MRIVVADEAGACYGVNRALDMVRDATRTARGPIHTLGPLIHNPTVVAELEREGVGVVEEADDEPGGTLLLRTHGVTPDEEAAARRSHDSVLDATCPFVVRAHNAAERLVAEGYQVIVFGEAGHPEVEGTLGHAPGAVTVESAADVEGLALNRKVGVVVQTTQSRAQLREVVAALVGRTEELRVFDTICEATSSRQAAAARLASSVDVMIVIGGRISANTTRLAEICATRCKGTHHIEGADELEASWFKGAKTCGVTAGASTPQTQIDEVVSAIGKVAG</sequence>
<dbReference type="PATRIC" id="fig|633147.7.peg.630"/>
<dbReference type="GO" id="GO:0051745">
    <property type="term" value="F:4-hydroxy-3-methylbut-2-enyl diphosphate reductase activity"/>
    <property type="evidence" value="ECO:0007669"/>
    <property type="project" value="UniProtKB-UniRule"/>
</dbReference>
<dbReference type="UniPathway" id="UPA00059">
    <property type="reaction ID" value="UER00105"/>
</dbReference>
<dbReference type="GO" id="GO:0016114">
    <property type="term" value="P:terpenoid biosynthetic process"/>
    <property type="evidence" value="ECO:0007669"/>
    <property type="project" value="UniProtKB-UniRule"/>
</dbReference>
<dbReference type="GO" id="GO:0051539">
    <property type="term" value="F:4 iron, 4 sulfur cluster binding"/>
    <property type="evidence" value="ECO:0007669"/>
    <property type="project" value="UniProtKB-UniRule"/>
</dbReference>
<dbReference type="Proteomes" id="UP000000333">
    <property type="component" value="Chromosome"/>
</dbReference>
<dbReference type="NCBIfam" id="TIGR00216">
    <property type="entry name" value="ispH_lytB"/>
    <property type="match status" value="1"/>
</dbReference>
<evidence type="ECO:0000256" key="2">
    <source>
        <dbReference type="ARBA" id="ARBA00022723"/>
    </source>
</evidence>
<dbReference type="UniPathway" id="UPA00056">
    <property type="reaction ID" value="UER00097"/>
</dbReference>
<feature type="binding site" evidence="5">
    <location>
        <position position="260"/>
    </location>
    <ligand>
        <name>dimethylallyl diphosphate</name>
        <dbReference type="ChEBI" id="CHEBI:57623"/>
    </ligand>
</feature>
<feature type="active site" description="Proton donor" evidence="5">
    <location>
        <position position="125"/>
    </location>
</feature>
<feature type="binding site" evidence="5">
    <location>
        <position position="73"/>
    </location>
    <ligand>
        <name>dimethylallyl diphosphate</name>
        <dbReference type="ChEBI" id="CHEBI:57623"/>
    </ligand>
</feature>
<evidence type="ECO:0000313" key="6">
    <source>
        <dbReference type="EMBL" id="ADK68028.1"/>
    </source>
</evidence>
<feature type="binding site" evidence="5">
    <location>
        <position position="218"/>
    </location>
    <ligand>
        <name>(2E)-4-hydroxy-3-methylbut-2-enyl diphosphate</name>
        <dbReference type="ChEBI" id="CHEBI:128753"/>
    </ligand>
</feature>
<name>E1R064_OLSUV</name>
<evidence type="ECO:0000256" key="1">
    <source>
        <dbReference type="ARBA" id="ARBA00022485"/>
    </source>
</evidence>
<feature type="binding site" evidence="5">
    <location>
        <position position="160"/>
    </location>
    <ligand>
        <name>(2E)-4-hydroxy-3-methylbut-2-enyl diphosphate</name>
        <dbReference type="ChEBI" id="CHEBI:128753"/>
    </ligand>
</feature>
<feature type="binding site" evidence="5">
    <location>
        <position position="218"/>
    </location>
    <ligand>
        <name>isopentenyl diphosphate</name>
        <dbReference type="ChEBI" id="CHEBI:128769"/>
    </ligand>
</feature>
<evidence type="ECO:0000256" key="4">
    <source>
        <dbReference type="ARBA" id="ARBA00023014"/>
    </source>
</evidence>
<dbReference type="eggNOG" id="COG0761">
    <property type="taxonomic scope" value="Bacteria"/>
</dbReference>
<feature type="binding site" evidence="5">
    <location>
        <position position="216"/>
    </location>
    <ligand>
        <name>isopentenyl diphosphate</name>
        <dbReference type="ChEBI" id="CHEBI:128769"/>
    </ligand>
</feature>
<evidence type="ECO:0000313" key="7">
    <source>
        <dbReference type="Proteomes" id="UP000000333"/>
    </source>
</evidence>
<feature type="binding site" evidence="5">
    <location>
        <position position="41"/>
    </location>
    <ligand>
        <name>isopentenyl diphosphate</name>
        <dbReference type="ChEBI" id="CHEBI:128769"/>
    </ligand>
</feature>
<reference evidence="6 7" key="1">
    <citation type="journal article" date="2010" name="Stand. Genomic Sci.">
        <title>Complete genome sequence of Olsenella uli type strain (VPI D76D-27C).</title>
        <authorList>
            <person name="Goker M."/>
            <person name="Held B."/>
            <person name="Lucas S."/>
            <person name="Nolan M."/>
            <person name="Yasawong M."/>
            <person name="Glavina Del Rio T."/>
            <person name="Tice H."/>
            <person name="Cheng J.F."/>
            <person name="Bruce D."/>
            <person name="Detter J.C."/>
            <person name="Tapia R."/>
            <person name="Han C."/>
            <person name="Goodwin L."/>
            <person name="Pitluck S."/>
            <person name="Liolios K."/>
            <person name="Ivanova N."/>
            <person name="Mavromatis K."/>
            <person name="Mikhailova N."/>
            <person name="Pati A."/>
            <person name="Chen A."/>
            <person name="Palaniappan K."/>
            <person name="Land M."/>
            <person name="Hauser L."/>
            <person name="Chang Y.J."/>
            <person name="Jeffries C.D."/>
            <person name="Rohde M."/>
            <person name="Sikorski J."/>
            <person name="Pukall R."/>
            <person name="Woyke T."/>
            <person name="Bristow J."/>
            <person name="Eisen J.A."/>
            <person name="Markowitz V."/>
            <person name="Hugenholtz P."/>
            <person name="Kyrpides N.C."/>
            <person name="Klenk H.P."/>
            <person name="Lapidus A."/>
        </authorList>
    </citation>
    <scope>NUCLEOTIDE SEQUENCE [LARGE SCALE GENOMIC DNA]</scope>
    <source>
        <strain evidence="7">ATCC 49627 / DSM 7084 / CIP 109912 / JCM 12494 / NCIMB 702895 / VPI D76D-27C</strain>
    </source>
</reference>
<keyword evidence="7" id="KW-1185">Reference proteome</keyword>
<feature type="binding site" evidence="5">
    <location>
        <position position="260"/>
    </location>
    <ligand>
        <name>isopentenyl diphosphate</name>
        <dbReference type="ChEBI" id="CHEBI:128769"/>
    </ligand>
</feature>
<feature type="binding site" evidence="5">
    <location>
        <position position="123"/>
    </location>
    <ligand>
        <name>dimethylallyl diphosphate</name>
        <dbReference type="ChEBI" id="CHEBI:57623"/>
    </ligand>
</feature>
<proteinExistence type="inferred from homology"/>
<dbReference type="EC" id="1.17.7.4" evidence="5"/>
<feature type="binding site" evidence="5">
    <location>
        <position position="12"/>
    </location>
    <ligand>
        <name>[4Fe-4S] cluster</name>
        <dbReference type="ChEBI" id="CHEBI:49883"/>
    </ligand>
</feature>
<feature type="binding site" evidence="5">
    <location>
        <position position="123"/>
    </location>
    <ligand>
        <name>(2E)-4-hydroxy-3-methylbut-2-enyl diphosphate</name>
        <dbReference type="ChEBI" id="CHEBI:128753"/>
    </ligand>
</feature>
<organism evidence="6 7">
    <name type="scientific">Olsenella uli (strain ATCC 49627 / DSM 7084 / CCUG 31166 / CIP 109912 / JCM 12494 / LMG 11480 / NCIMB 702895 / VPI D76D-27C)</name>
    <name type="common">Lactobacillus uli</name>
    <dbReference type="NCBI Taxonomy" id="633147"/>
    <lineage>
        <taxon>Bacteria</taxon>
        <taxon>Bacillati</taxon>
        <taxon>Actinomycetota</taxon>
        <taxon>Coriobacteriia</taxon>
        <taxon>Coriobacteriales</taxon>
        <taxon>Atopobiaceae</taxon>
        <taxon>Olsenella</taxon>
    </lineage>
</organism>
<feature type="binding site" evidence="5">
    <location>
        <position position="216"/>
    </location>
    <ligand>
        <name>dimethylallyl diphosphate</name>
        <dbReference type="ChEBI" id="CHEBI:57623"/>
    </ligand>
</feature>
<feature type="binding site" evidence="5">
    <location>
        <position position="188"/>
    </location>
    <ligand>
        <name>[4Fe-4S] cluster</name>
        <dbReference type="ChEBI" id="CHEBI:49883"/>
    </ligand>
</feature>
<dbReference type="Gene3D" id="3.40.50.11270">
    <property type="match status" value="1"/>
</dbReference>
<dbReference type="RefSeq" id="WP_013251780.1">
    <property type="nucleotide sequence ID" value="NC_014363.1"/>
</dbReference>
<dbReference type="GeneID" id="78512337"/>
<comment type="pathway">
    <text evidence="5">Isoprenoid biosynthesis; isopentenyl diphosphate biosynthesis via DXP pathway; isopentenyl diphosphate from 1-deoxy-D-xylulose 5-phosphate: step 6/6.</text>
</comment>
<dbReference type="AlphaFoldDB" id="E1R064"/>
<dbReference type="GO" id="GO:0046872">
    <property type="term" value="F:metal ion binding"/>
    <property type="evidence" value="ECO:0007669"/>
    <property type="project" value="UniProtKB-KW"/>
</dbReference>
<keyword evidence="2 5" id="KW-0479">Metal-binding</keyword>
<comment type="similarity">
    <text evidence="5">Belongs to the IspH family.</text>
</comment>
<feature type="binding site" evidence="5">
    <location>
        <position position="73"/>
    </location>
    <ligand>
        <name>isopentenyl diphosphate</name>
        <dbReference type="ChEBI" id="CHEBI:128769"/>
    </ligand>
</feature>
<evidence type="ECO:0000256" key="5">
    <source>
        <dbReference type="HAMAP-Rule" id="MF_00191"/>
    </source>
</evidence>
<feature type="binding site" evidence="5">
    <location>
        <position position="260"/>
    </location>
    <ligand>
        <name>(2E)-4-hydroxy-3-methylbut-2-enyl diphosphate</name>
        <dbReference type="ChEBI" id="CHEBI:128753"/>
    </ligand>
</feature>
<dbReference type="Pfam" id="PF02401">
    <property type="entry name" value="LYTB"/>
    <property type="match status" value="1"/>
</dbReference>
<dbReference type="OrthoDB" id="9804068at2"/>
<feature type="binding site" evidence="5">
    <location>
        <position position="216"/>
    </location>
    <ligand>
        <name>(2E)-4-hydroxy-3-methylbut-2-enyl diphosphate</name>
        <dbReference type="ChEBI" id="CHEBI:128753"/>
    </ligand>
</feature>
<feature type="binding site" evidence="5">
    <location>
        <position position="123"/>
    </location>
    <ligand>
        <name>isopentenyl diphosphate</name>
        <dbReference type="ChEBI" id="CHEBI:128769"/>
    </ligand>
</feature>
<comment type="catalytic activity">
    <reaction evidence="5">
        <text>isopentenyl diphosphate + 2 oxidized [2Fe-2S]-[ferredoxin] + H2O = (2E)-4-hydroxy-3-methylbut-2-enyl diphosphate + 2 reduced [2Fe-2S]-[ferredoxin] + 2 H(+)</text>
        <dbReference type="Rhea" id="RHEA:24488"/>
        <dbReference type="Rhea" id="RHEA-COMP:10000"/>
        <dbReference type="Rhea" id="RHEA-COMP:10001"/>
        <dbReference type="ChEBI" id="CHEBI:15377"/>
        <dbReference type="ChEBI" id="CHEBI:15378"/>
        <dbReference type="ChEBI" id="CHEBI:33737"/>
        <dbReference type="ChEBI" id="CHEBI:33738"/>
        <dbReference type="ChEBI" id="CHEBI:128753"/>
        <dbReference type="ChEBI" id="CHEBI:128769"/>
        <dbReference type="EC" id="1.17.7.4"/>
    </reaction>
</comment>
<keyword evidence="5 6" id="KW-0560">Oxidoreductase</keyword>
<protein>
    <recommendedName>
        <fullName evidence="5">4-hydroxy-3-methylbut-2-enyl diphosphate reductase</fullName>
        <shortName evidence="5">HMBPP reductase</shortName>
        <ecNumber evidence="5">1.17.7.4</ecNumber>
    </recommendedName>
</protein>
<dbReference type="HAMAP" id="MF_00191">
    <property type="entry name" value="IspH"/>
    <property type="match status" value="1"/>
</dbReference>
<keyword evidence="3 5" id="KW-0408">Iron</keyword>
<feature type="binding site" evidence="5">
    <location>
        <position position="41"/>
    </location>
    <ligand>
        <name>dimethylallyl diphosphate</name>
        <dbReference type="ChEBI" id="CHEBI:57623"/>
    </ligand>
</feature>
<comment type="caution">
    <text evidence="5">Lacks conserved residue(s) required for the propagation of feature annotation.</text>
</comment>
<comment type="function">
    <text evidence="5">Catalyzes the conversion of 1-hydroxy-2-methyl-2-(E)-butenyl 4-diphosphate (HMBPP) into a mixture of isopentenyl diphosphate (IPP) and dimethylallyl diphosphate (DMAPP). Acts in the terminal step of the DOXP/MEP pathway for isoprenoid precursor biosynthesis.</text>
</comment>
<comment type="cofactor">
    <cofactor evidence="5">
        <name>[4Fe-4S] cluster</name>
        <dbReference type="ChEBI" id="CHEBI:49883"/>
    </cofactor>
    <text evidence="5">Binds 1 [4Fe-4S] cluster per subunit.</text>
</comment>
<dbReference type="InterPro" id="IPR003451">
    <property type="entry name" value="LytB/IspH"/>
</dbReference>
<keyword evidence="5" id="KW-0414">Isoprene biosynthesis</keyword>
<comment type="catalytic activity">
    <reaction evidence="5">
        <text>dimethylallyl diphosphate + 2 oxidized [2Fe-2S]-[ferredoxin] + H2O = (2E)-4-hydroxy-3-methylbut-2-enyl diphosphate + 2 reduced [2Fe-2S]-[ferredoxin] + 2 H(+)</text>
        <dbReference type="Rhea" id="RHEA:24825"/>
        <dbReference type="Rhea" id="RHEA-COMP:10000"/>
        <dbReference type="Rhea" id="RHEA-COMP:10001"/>
        <dbReference type="ChEBI" id="CHEBI:15377"/>
        <dbReference type="ChEBI" id="CHEBI:15378"/>
        <dbReference type="ChEBI" id="CHEBI:33737"/>
        <dbReference type="ChEBI" id="CHEBI:33738"/>
        <dbReference type="ChEBI" id="CHEBI:57623"/>
        <dbReference type="ChEBI" id="CHEBI:128753"/>
        <dbReference type="EC" id="1.17.7.4"/>
    </reaction>
</comment>
<feature type="binding site" evidence="5">
    <location>
        <position position="73"/>
    </location>
    <ligand>
        <name>(2E)-4-hydroxy-3-methylbut-2-enyl diphosphate</name>
        <dbReference type="ChEBI" id="CHEBI:128753"/>
    </ligand>
</feature>
<dbReference type="Gene3D" id="3.40.1010.20">
    <property type="entry name" value="4-hydroxy-3-methylbut-2-enyl diphosphate reductase, catalytic domain"/>
    <property type="match status" value="2"/>
</dbReference>
<feature type="binding site" evidence="5">
    <location>
        <position position="218"/>
    </location>
    <ligand>
        <name>dimethylallyl diphosphate</name>
        <dbReference type="ChEBI" id="CHEBI:57623"/>
    </ligand>
</feature>
<dbReference type="PANTHER" id="PTHR30426">
    <property type="entry name" value="4-HYDROXY-3-METHYLBUT-2-ENYL DIPHOSPHATE REDUCTASE"/>
    <property type="match status" value="1"/>
</dbReference>
<dbReference type="PANTHER" id="PTHR30426:SF0">
    <property type="entry name" value="4-HYDROXY-3-METHYLBUT-2-ENYL DIPHOSPHATE REDUCTASE"/>
    <property type="match status" value="1"/>
</dbReference>